<name>A0ABX3DSQ1_9PSEU</name>
<dbReference type="EC" id="3.5.2.6" evidence="2 5"/>
<feature type="signal peptide" evidence="6">
    <location>
        <begin position="1"/>
        <end position="33"/>
    </location>
</feature>
<comment type="similarity">
    <text evidence="1 5">Belongs to the class-A beta-lactamase family.</text>
</comment>
<accession>A0ABX3DSQ1</accession>
<comment type="caution">
    <text evidence="8">The sequence shown here is derived from an EMBL/GenBank/DDBJ whole genome shotgun (WGS) entry which is preliminary data.</text>
</comment>
<dbReference type="PANTHER" id="PTHR35333:SF3">
    <property type="entry name" value="BETA-LACTAMASE-TYPE TRANSPEPTIDASE FOLD CONTAINING PROTEIN"/>
    <property type="match status" value="1"/>
</dbReference>
<dbReference type="InterPro" id="IPR000871">
    <property type="entry name" value="Beta-lactam_class-A"/>
</dbReference>
<feature type="chain" id="PRO_5045618627" description="Beta-lactamase" evidence="6">
    <location>
        <begin position="34"/>
        <end position="305"/>
    </location>
</feature>
<proteinExistence type="inferred from homology"/>
<sequence>MTVSVSSRHWTGRAALLALSVVSLAACSTPAPAQAPATPSAAIAFATDGRADFEQLERTFGARLGVYAVDTATGREVAFRADERFAYASTHKVFTAGGVLQRTPIAELDQTVTYSRQDVVTGSPVTEKHAGTGMSLRAVMDATLRYSDNTGGNLLFRELGGPAGLTSVLRGIGDTTTHVDRIETELNDTAPGDIRDTSTPRALAVSLRAFALGDVLPEDKRKILVDIMRGNTTGDANIRAGVPGWPVADKTGTASYGTRNDIAVVWPPNRAPIVLAVLTDRSTKDAKIDNALLARATAATVKLLP</sequence>
<reference evidence="8" key="1">
    <citation type="submission" date="2016-11" db="EMBL/GenBank/DDBJ databases">
        <title>Genome sequencing of Amycolatopsis regifaucium.</title>
        <authorList>
            <person name="Mayilraj S."/>
            <person name="Kaur N."/>
        </authorList>
    </citation>
    <scope>NUCLEOTIDE SEQUENCE [LARGE SCALE GENOMIC DNA]</scope>
    <source>
        <strain evidence="8">GY080</strain>
    </source>
</reference>
<dbReference type="InterPro" id="IPR012338">
    <property type="entry name" value="Beta-lactam/transpept-like"/>
</dbReference>
<evidence type="ECO:0000313" key="8">
    <source>
        <dbReference type="EMBL" id="OKA07821.1"/>
    </source>
</evidence>
<evidence type="ECO:0000256" key="6">
    <source>
        <dbReference type="SAM" id="SignalP"/>
    </source>
</evidence>
<keyword evidence="3 5" id="KW-0378">Hydrolase</keyword>
<comment type="catalytic activity">
    <reaction evidence="5">
        <text>a beta-lactam + H2O = a substituted beta-amino acid</text>
        <dbReference type="Rhea" id="RHEA:20401"/>
        <dbReference type="ChEBI" id="CHEBI:15377"/>
        <dbReference type="ChEBI" id="CHEBI:35627"/>
        <dbReference type="ChEBI" id="CHEBI:140347"/>
        <dbReference type="EC" id="3.5.2.6"/>
    </reaction>
</comment>
<dbReference type="NCBIfam" id="NF033103">
    <property type="entry name" value="bla_class_A"/>
    <property type="match status" value="1"/>
</dbReference>
<evidence type="ECO:0000256" key="1">
    <source>
        <dbReference type="ARBA" id="ARBA00009009"/>
    </source>
</evidence>
<organism evidence="8 9">
    <name type="scientific">Amycolatopsis regifaucium</name>
    <dbReference type="NCBI Taxonomy" id="546365"/>
    <lineage>
        <taxon>Bacteria</taxon>
        <taxon>Bacillati</taxon>
        <taxon>Actinomycetota</taxon>
        <taxon>Actinomycetes</taxon>
        <taxon>Pseudonocardiales</taxon>
        <taxon>Pseudonocardiaceae</taxon>
        <taxon>Amycolatopsis</taxon>
    </lineage>
</organism>
<evidence type="ECO:0000256" key="4">
    <source>
        <dbReference type="ARBA" id="ARBA00023251"/>
    </source>
</evidence>
<dbReference type="PROSITE" id="PS00146">
    <property type="entry name" value="BETA_LACTAMASE_A"/>
    <property type="match status" value="1"/>
</dbReference>
<evidence type="ECO:0000256" key="3">
    <source>
        <dbReference type="ARBA" id="ARBA00022801"/>
    </source>
</evidence>
<dbReference type="EMBL" id="LOBU02000013">
    <property type="protein sequence ID" value="OKA07821.1"/>
    <property type="molecule type" value="Genomic_DNA"/>
</dbReference>
<dbReference type="Proteomes" id="UP000186883">
    <property type="component" value="Unassembled WGS sequence"/>
</dbReference>
<keyword evidence="9" id="KW-1185">Reference proteome</keyword>
<dbReference type="InterPro" id="IPR045155">
    <property type="entry name" value="Beta-lactam_cat"/>
</dbReference>
<keyword evidence="4 5" id="KW-0046">Antibiotic resistance</keyword>
<protein>
    <recommendedName>
        <fullName evidence="2 5">Beta-lactamase</fullName>
        <ecNumber evidence="2 5">3.5.2.6</ecNumber>
    </recommendedName>
</protein>
<feature type="domain" description="Beta-lactamase class A catalytic" evidence="7">
    <location>
        <begin position="65"/>
        <end position="279"/>
    </location>
</feature>
<dbReference type="InterPro" id="IPR023650">
    <property type="entry name" value="Beta-lactam_class-A_AS"/>
</dbReference>
<dbReference type="Pfam" id="PF13354">
    <property type="entry name" value="Beta-lactamase2"/>
    <property type="match status" value="1"/>
</dbReference>
<evidence type="ECO:0000313" key="9">
    <source>
        <dbReference type="Proteomes" id="UP000186883"/>
    </source>
</evidence>
<dbReference type="Gene3D" id="3.40.710.10">
    <property type="entry name" value="DD-peptidase/beta-lactamase superfamily"/>
    <property type="match status" value="1"/>
</dbReference>
<evidence type="ECO:0000259" key="7">
    <source>
        <dbReference type="Pfam" id="PF13354"/>
    </source>
</evidence>
<dbReference type="PANTHER" id="PTHR35333">
    <property type="entry name" value="BETA-LACTAMASE"/>
    <property type="match status" value="1"/>
</dbReference>
<evidence type="ECO:0000256" key="2">
    <source>
        <dbReference type="ARBA" id="ARBA00012865"/>
    </source>
</evidence>
<dbReference type="PRINTS" id="PR00118">
    <property type="entry name" value="BLACTAMASEA"/>
</dbReference>
<keyword evidence="6" id="KW-0732">Signal</keyword>
<evidence type="ECO:0000256" key="5">
    <source>
        <dbReference type="RuleBase" id="RU361140"/>
    </source>
</evidence>
<gene>
    <name evidence="8" type="ORF">ATP06_0215860</name>
</gene>
<dbReference type="SUPFAM" id="SSF56601">
    <property type="entry name" value="beta-lactamase/transpeptidase-like"/>
    <property type="match status" value="1"/>
</dbReference>